<sequence>MMWRVRACVRACVHPGGRARRRSEHKNYSGYINMHADKRTGATWSPHTHNSHENDVHEMRLRAKDSLACERTMSHRLKSTCARLLQHGLHMTLHTSALPHVMRTRTQTQTTCKHAFLVHLVTRACALARARARSRQCALSHVRSRTRSRPLSLELVAAVLKM</sequence>
<proteinExistence type="predicted"/>
<evidence type="ECO:0000313" key="2">
    <source>
        <dbReference type="EMBL" id="CAE0769673.1"/>
    </source>
</evidence>
<reference evidence="3" key="1">
    <citation type="submission" date="2021-01" db="EMBL/GenBank/DDBJ databases">
        <authorList>
            <person name="Corre E."/>
            <person name="Pelletier E."/>
            <person name="Niang G."/>
            <person name="Scheremetjew M."/>
            <person name="Finn R."/>
            <person name="Kale V."/>
            <person name="Holt S."/>
            <person name="Cochrane G."/>
            <person name="Meng A."/>
            <person name="Brown T."/>
            <person name="Cohen L."/>
        </authorList>
    </citation>
    <scope>NUCLEOTIDE SEQUENCE</scope>
    <source>
        <strain evidence="3">CCMP645</strain>
    </source>
</reference>
<name>A0A6S9XV78_CHRCT</name>
<evidence type="ECO:0000313" key="1">
    <source>
        <dbReference type="EMBL" id="CAE0769672.1"/>
    </source>
</evidence>
<accession>A0A6S9XV78</accession>
<protein>
    <submittedName>
        <fullName evidence="3">Uncharacterized protein</fullName>
    </submittedName>
</protein>
<organism evidence="3">
    <name type="scientific">Chrysotila carterae</name>
    <name type="common">Marine alga</name>
    <name type="synonym">Syracosphaera carterae</name>
    <dbReference type="NCBI Taxonomy" id="13221"/>
    <lineage>
        <taxon>Eukaryota</taxon>
        <taxon>Haptista</taxon>
        <taxon>Haptophyta</taxon>
        <taxon>Prymnesiophyceae</taxon>
        <taxon>Isochrysidales</taxon>
        <taxon>Isochrysidaceae</taxon>
        <taxon>Chrysotila</taxon>
    </lineage>
</organism>
<dbReference type="EMBL" id="HBIZ01034975">
    <property type="protein sequence ID" value="CAE0769677.1"/>
    <property type="molecule type" value="Transcribed_RNA"/>
</dbReference>
<dbReference type="AlphaFoldDB" id="A0A6S9XV78"/>
<dbReference type="EMBL" id="HBIZ01034970">
    <property type="protein sequence ID" value="CAE0769672.1"/>
    <property type="molecule type" value="Transcribed_RNA"/>
</dbReference>
<gene>
    <name evidence="1" type="ORF">PCAR00345_LOCUS22284</name>
    <name evidence="2" type="ORF">PCAR00345_LOCUS22285</name>
    <name evidence="3" type="ORF">PCAR00345_LOCUS22287</name>
    <name evidence="4" type="ORF">PCAR00345_LOCUS22289</name>
</gene>
<dbReference type="EMBL" id="HBIZ01034973">
    <property type="protein sequence ID" value="CAE0769675.1"/>
    <property type="molecule type" value="Transcribed_RNA"/>
</dbReference>
<dbReference type="EMBL" id="HBIZ01034971">
    <property type="protein sequence ID" value="CAE0769673.1"/>
    <property type="molecule type" value="Transcribed_RNA"/>
</dbReference>
<evidence type="ECO:0000313" key="3">
    <source>
        <dbReference type="EMBL" id="CAE0769675.1"/>
    </source>
</evidence>
<evidence type="ECO:0000313" key="4">
    <source>
        <dbReference type="EMBL" id="CAE0769677.1"/>
    </source>
</evidence>